<dbReference type="AlphaFoldDB" id="A0A935Q3W3"/>
<sequence length="236" mass="26211">MKSFVSLLFILVLCSSSAVASAQSGPAAQPQGRQVSHSTRTITIEQWGFSRDQVPAEVKKLLEDQFPGRDFGLPKRIYLLSITIIGALGFLYHLRRLRTNPHHNLTFPLATTTLLGLIVGGFSGYAMAEYEYHSQEALLTLFRDSTDPGLANGKVDEISVLGGCLRYRFSGWAGEIWYRHFGDDLYAPCDGGLGYWNYICLQTFVYAGGALIVLACLLAMYHLVWVRLRIRQAALG</sequence>
<feature type="chain" id="PRO_5036793970" evidence="2">
    <location>
        <begin position="21"/>
        <end position="236"/>
    </location>
</feature>
<keyword evidence="1" id="KW-0812">Transmembrane</keyword>
<dbReference type="EMBL" id="JADJMH010000036">
    <property type="protein sequence ID" value="MBK7677428.1"/>
    <property type="molecule type" value="Genomic_DNA"/>
</dbReference>
<keyword evidence="1" id="KW-0472">Membrane</keyword>
<accession>A0A935Q3W3</accession>
<evidence type="ECO:0000313" key="4">
    <source>
        <dbReference type="Proteomes" id="UP000697998"/>
    </source>
</evidence>
<reference evidence="3 4" key="1">
    <citation type="submission" date="2020-10" db="EMBL/GenBank/DDBJ databases">
        <title>Connecting structure to function with the recovery of over 1000 high-quality activated sludge metagenome-assembled genomes encoding full-length rRNA genes using long-read sequencing.</title>
        <authorList>
            <person name="Singleton C.M."/>
            <person name="Petriglieri F."/>
            <person name="Kristensen J.M."/>
            <person name="Kirkegaard R.H."/>
            <person name="Michaelsen T.Y."/>
            <person name="Andersen M.H."/>
            <person name="Karst S.M."/>
            <person name="Dueholm M.S."/>
            <person name="Nielsen P.H."/>
            <person name="Albertsen M."/>
        </authorList>
    </citation>
    <scope>NUCLEOTIDE SEQUENCE [LARGE SCALE GENOMIC DNA]</scope>
    <source>
        <strain evidence="3">EsbW_18-Q3-R4-48_BATAC.285</strain>
    </source>
</reference>
<keyword evidence="1" id="KW-1133">Transmembrane helix</keyword>
<feature type="signal peptide" evidence="2">
    <location>
        <begin position="1"/>
        <end position="20"/>
    </location>
</feature>
<keyword evidence="2" id="KW-0732">Signal</keyword>
<feature type="transmembrane region" description="Helical" evidence="1">
    <location>
        <begin position="204"/>
        <end position="226"/>
    </location>
</feature>
<protein>
    <submittedName>
        <fullName evidence="3">Uncharacterized protein</fullName>
    </submittedName>
</protein>
<evidence type="ECO:0000313" key="3">
    <source>
        <dbReference type="EMBL" id="MBK7677428.1"/>
    </source>
</evidence>
<comment type="caution">
    <text evidence="3">The sequence shown here is derived from an EMBL/GenBank/DDBJ whole genome shotgun (WGS) entry which is preliminary data.</text>
</comment>
<proteinExistence type="predicted"/>
<organism evidence="3 4">
    <name type="scientific">Candidatus Accumulibacter proximus</name>
    <dbReference type="NCBI Taxonomy" id="2954385"/>
    <lineage>
        <taxon>Bacteria</taxon>
        <taxon>Pseudomonadati</taxon>
        <taxon>Pseudomonadota</taxon>
        <taxon>Betaproteobacteria</taxon>
        <taxon>Candidatus Accumulibacter</taxon>
    </lineage>
</organism>
<evidence type="ECO:0000256" key="2">
    <source>
        <dbReference type="SAM" id="SignalP"/>
    </source>
</evidence>
<feature type="transmembrane region" description="Helical" evidence="1">
    <location>
        <begin position="77"/>
        <end position="94"/>
    </location>
</feature>
<feature type="transmembrane region" description="Helical" evidence="1">
    <location>
        <begin position="106"/>
        <end position="128"/>
    </location>
</feature>
<evidence type="ECO:0000256" key="1">
    <source>
        <dbReference type="SAM" id="Phobius"/>
    </source>
</evidence>
<gene>
    <name evidence="3" type="ORF">IPJ27_23255</name>
</gene>
<name>A0A935Q3W3_9PROT</name>
<dbReference type="Proteomes" id="UP000697998">
    <property type="component" value="Unassembled WGS sequence"/>
</dbReference>